<proteinExistence type="predicted"/>
<dbReference type="GO" id="GO:0016301">
    <property type="term" value="F:kinase activity"/>
    <property type="evidence" value="ECO:0007669"/>
    <property type="project" value="UniProtKB-KW"/>
</dbReference>
<accession>A0A9X0I5X3</accession>
<reference evidence="1 2" key="1">
    <citation type="submission" date="2015-10" db="EMBL/GenBank/DDBJ databases">
        <authorList>
            <person name="Ju K.-S."/>
            <person name="Doroghazi J.R."/>
            <person name="Metcalf W.W."/>
        </authorList>
    </citation>
    <scope>NUCLEOTIDE SEQUENCE [LARGE SCALE GENOMIC DNA]</scope>
    <source>
        <strain evidence="1 2">NRRL B-24793</strain>
    </source>
</reference>
<evidence type="ECO:0000313" key="1">
    <source>
        <dbReference type="EMBL" id="KUJ47579.1"/>
    </source>
</evidence>
<name>A0A9X0I5X3_9ACTN</name>
<evidence type="ECO:0000313" key="2">
    <source>
        <dbReference type="Proteomes" id="UP000053246"/>
    </source>
</evidence>
<keyword evidence="1" id="KW-0808">Transferase</keyword>
<dbReference type="EMBL" id="LMWI01000001">
    <property type="protein sequence ID" value="KUJ47579.1"/>
    <property type="molecule type" value="Genomic_DNA"/>
</dbReference>
<dbReference type="Proteomes" id="UP000053246">
    <property type="component" value="Unassembled WGS sequence"/>
</dbReference>
<protein>
    <submittedName>
        <fullName evidence="1">Kinase</fullName>
    </submittedName>
</protein>
<dbReference type="SUPFAM" id="SSF52540">
    <property type="entry name" value="P-loop containing nucleoside triphosphate hydrolases"/>
    <property type="match status" value="1"/>
</dbReference>
<dbReference type="Gene3D" id="3.40.50.300">
    <property type="entry name" value="P-loop containing nucleotide triphosphate hydrolases"/>
    <property type="match status" value="1"/>
</dbReference>
<dbReference type="AlphaFoldDB" id="A0A9X0I5X3"/>
<comment type="caution">
    <text evidence="1">The sequence shown here is derived from an EMBL/GenBank/DDBJ whole genome shotgun (WGS) entry which is preliminary data.</text>
</comment>
<keyword evidence="2" id="KW-1185">Reference proteome</keyword>
<dbReference type="OMA" id="WCPREVT"/>
<dbReference type="InterPro" id="IPR027417">
    <property type="entry name" value="P-loop_NTPase"/>
</dbReference>
<organism evidence="1 2">
    <name type="scientific">Micromonospora maris</name>
    <dbReference type="NCBI Taxonomy" id="1003110"/>
    <lineage>
        <taxon>Bacteria</taxon>
        <taxon>Bacillati</taxon>
        <taxon>Actinomycetota</taxon>
        <taxon>Actinomycetes</taxon>
        <taxon>Micromonosporales</taxon>
        <taxon>Micromonosporaceae</taxon>
        <taxon>Micromonospora</taxon>
    </lineage>
</organism>
<keyword evidence="1" id="KW-0418">Kinase</keyword>
<gene>
    <name evidence="1" type="ORF">ADL17_00090</name>
</gene>
<sequence length="186" mass="20632">MRGVILYGPPAAGKDTVTTALHDLDARFTLYQRMKVGPGRTTGYRITDAATLDQLHQRGEVVWENHRYGARYVVDRPSLVEQLSVGVPVVHLGQRAAVAAVTAAVSDARWLVVYLWCPRDVAEQRIISRHTGDTAARLRAWDDTEPLAERDLFLNTAEMSPRTAAEVIHRHVLDDIRPAISKSDAG</sequence>